<name>A0ACB7RTC8_HYAAI</name>
<dbReference type="Proteomes" id="UP000821845">
    <property type="component" value="Chromosome 7"/>
</dbReference>
<sequence>MKMTLQSRLVSNRDQLVCIQDQKARKWDKMVSTTSKPENGHQLVCGWDQTNRKWDLLACNGNQLVSKRHQSQ</sequence>
<gene>
    <name evidence="1" type="ORF">HPB50_000316</name>
</gene>
<accession>A0ACB7RTC8</accession>
<evidence type="ECO:0000313" key="1">
    <source>
        <dbReference type="EMBL" id="KAH6925094.1"/>
    </source>
</evidence>
<evidence type="ECO:0000313" key="2">
    <source>
        <dbReference type="Proteomes" id="UP000821845"/>
    </source>
</evidence>
<comment type="caution">
    <text evidence="1">The sequence shown here is derived from an EMBL/GenBank/DDBJ whole genome shotgun (WGS) entry which is preliminary data.</text>
</comment>
<organism evidence="1 2">
    <name type="scientific">Hyalomma asiaticum</name>
    <name type="common">Tick</name>
    <dbReference type="NCBI Taxonomy" id="266040"/>
    <lineage>
        <taxon>Eukaryota</taxon>
        <taxon>Metazoa</taxon>
        <taxon>Ecdysozoa</taxon>
        <taxon>Arthropoda</taxon>
        <taxon>Chelicerata</taxon>
        <taxon>Arachnida</taxon>
        <taxon>Acari</taxon>
        <taxon>Parasitiformes</taxon>
        <taxon>Ixodida</taxon>
        <taxon>Ixodoidea</taxon>
        <taxon>Ixodidae</taxon>
        <taxon>Hyalomminae</taxon>
        <taxon>Hyalomma</taxon>
    </lineage>
</organism>
<protein>
    <submittedName>
        <fullName evidence="1">Uncharacterized protein</fullName>
    </submittedName>
</protein>
<keyword evidence="2" id="KW-1185">Reference proteome</keyword>
<proteinExistence type="predicted"/>
<reference evidence="1" key="1">
    <citation type="submission" date="2020-05" db="EMBL/GenBank/DDBJ databases">
        <title>Large-scale comparative analyses of tick genomes elucidate their genetic diversity and vector capacities.</title>
        <authorList>
            <person name="Jia N."/>
            <person name="Wang J."/>
            <person name="Shi W."/>
            <person name="Du L."/>
            <person name="Sun Y."/>
            <person name="Zhan W."/>
            <person name="Jiang J."/>
            <person name="Wang Q."/>
            <person name="Zhang B."/>
            <person name="Ji P."/>
            <person name="Sakyi L.B."/>
            <person name="Cui X."/>
            <person name="Yuan T."/>
            <person name="Jiang B."/>
            <person name="Yang W."/>
            <person name="Lam T.T.-Y."/>
            <person name="Chang Q."/>
            <person name="Ding S."/>
            <person name="Wang X."/>
            <person name="Zhu J."/>
            <person name="Ruan X."/>
            <person name="Zhao L."/>
            <person name="Wei J."/>
            <person name="Que T."/>
            <person name="Du C."/>
            <person name="Cheng J."/>
            <person name="Dai P."/>
            <person name="Han X."/>
            <person name="Huang E."/>
            <person name="Gao Y."/>
            <person name="Liu J."/>
            <person name="Shao H."/>
            <person name="Ye R."/>
            <person name="Li L."/>
            <person name="Wei W."/>
            <person name="Wang X."/>
            <person name="Wang C."/>
            <person name="Yang T."/>
            <person name="Huo Q."/>
            <person name="Li W."/>
            <person name="Guo W."/>
            <person name="Chen H."/>
            <person name="Zhou L."/>
            <person name="Ni X."/>
            <person name="Tian J."/>
            <person name="Zhou Y."/>
            <person name="Sheng Y."/>
            <person name="Liu T."/>
            <person name="Pan Y."/>
            <person name="Xia L."/>
            <person name="Li J."/>
            <person name="Zhao F."/>
            <person name="Cao W."/>
        </authorList>
    </citation>
    <scope>NUCLEOTIDE SEQUENCE</scope>
    <source>
        <strain evidence="1">Hyas-2018</strain>
    </source>
</reference>
<dbReference type="EMBL" id="CM023487">
    <property type="protein sequence ID" value="KAH6925094.1"/>
    <property type="molecule type" value="Genomic_DNA"/>
</dbReference>